<dbReference type="PANTHER" id="PTHR12684">
    <property type="entry name" value="PUTATIVE PHOSPHOTRANSFERASE"/>
    <property type="match status" value="1"/>
</dbReference>
<dbReference type="InterPro" id="IPR042080">
    <property type="entry name" value="RNA_2'-PTrans_N"/>
</dbReference>
<dbReference type="GO" id="GO:0003950">
    <property type="term" value="F:NAD+ poly-ADP-ribosyltransferase activity"/>
    <property type="evidence" value="ECO:0007669"/>
    <property type="project" value="InterPro"/>
</dbReference>
<evidence type="ECO:0000256" key="1">
    <source>
        <dbReference type="ARBA" id="ARBA00009836"/>
    </source>
</evidence>
<comment type="similarity">
    <text evidence="1 5">Belongs to the KptA/TPT1 family.</text>
</comment>
<dbReference type="SUPFAM" id="SSF56399">
    <property type="entry name" value="ADP-ribosylation"/>
    <property type="match status" value="1"/>
</dbReference>
<dbReference type="HAMAP" id="MF_00299">
    <property type="entry name" value="KptA"/>
    <property type="match status" value="1"/>
</dbReference>
<dbReference type="PANTHER" id="PTHR12684:SF2">
    <property type="entry name" value="TRNA 2'-PHOSPHOTRANSFERASE 1"/>
    <property type="match status" value="1"/>
</dbReference>
<evidence type="ECO:0000256" key="4">
    <source>
        <dbReference type="ARBA" id="ARBA00025212"/>
    </source>
</evidence>
<keyword evidence="2 5" id="KW-0808">Transferase</keyword>
<evidence type="ECO:0000256" key="2">
    <source>
        <dbReference type="ARBA" id="ARBA00022679"/>
    </source>
</evidence>
<evidence type="ECO:0000256" key="5">
    <source>
        <dbReference type="HAMAP-Rule" id="MF_00299"/>
    </source>
</evidence>
<dbReference type="InterPro" id="IPR002745">
    <property type="entry name" value="Ptrans_KptA/Tpt1"/>
</dbReference>
<evidence type="ECO:0000256" key="3">
    <source>
        <dbReference type="ARBA" id="ARBA00023027"/>
    </source>
</evidence>
<dbReference type="GO" id="GO:0000215">
    <property type="term" value="F:tRNA 2'-phosphotransferase activity"/>
    <property type="evidence" value="ECO:0007669"/>
    <property type="project" value="TreeGrafter"/>
</dbReference>
<dbReference type="GO" id="GO:0006388">
    <property type="term" value="P:tRNA splicing, via endonucleolytic cleavage and ligation"/>
    <property type="evidence" value="ECO:0007669"/>
    <property type="project" value="UniProtKB-UniRule"/>
</dbReference>
<organism evidence="6 7">
    <name type="scientific">Cupriavidus pauculus</name>
    <dbReference type="NCBI Taxonomy" id="82633"/>
    <lineage>
        <taxon>Bacteria</taxon>
        <taxon>Pseudomonadati</taxon>
        <taxon>Pseudomonadota</taxon>
        <taxon>Betaproteobacteria</taxon>
        <taxon>Burkholderiales</taxon>
        <taxon>Burkholderiaceae</taxon>
        <taxon>Cupriavidus</taxon>
    </lineage>
</organism>
<dbReference type="Gene3D" id="1.10.10.970">
    <property type="entry name" value="RNA 2'-phosphotransferase, Tpt1/KptA family, N-terminal domain"/>
    <property type="match status" value="1"/>
</dbReference>
<comment type="function">
    <text evidence="4 5">Removes the 2'-phosphate from RNA via an intermediate in which the phosphate is ADP-ribosylated by NAD followed by a presumed transesterification to release the RNA and generate ADP-ribose 1''-2''-cyclic phosphate (APPR&gt;P). May function as an ADP-ribosylase.</text>
</comment>
<accession>A0A2N5C5G7</accession>
<dbReference type="NCBIfam" id="NF002014">
    <property type="entry name" value="PRK00819.1-4"/>
    <property type="match status" value="1"/>
</dbReference>
<reference evidence="6 7" key="1">
    <citation type="submission" date="2017-12" db="EMBL/GenBank/DDBJ databases">
        <title>Genome sequence of the active heterotrophic nitrifier-denitrifier, Cupriavidus pauculus UM1.</title>
        <authorList>
            <person name="Putonti C."/>
            <person name="Castignetti D."/>
        </authorList>
    </citation>
    <scope>NUCLEOTIDE SEQUENCE [LARGE SCALE GENOMIC DNA]</scope>
    <source>
        <strain evidence="6 7">UM1</strain>
    </source>
</reference>
<name>A0A2N5C5G7_9BURK</name>
<dbReference type="Proteomes" id="UP000234341">
    <property type="component" value="Unassembled WGS sequence"/>
</dbReference>
<proteinExistence type="inferred from homology"/>
<dbReference type="OrthoDB" id="4537997at2"/>
<evidence type="ECO:0000313" key="7">
    <source>
        <dbReference type="Proteomes" id="UP000234341"/>
    </source>
</evidence>
<protein>
    <recommendedName>
        <fullName evidence="5">Probable RNA 2'-phosphotransferase</fullName>
        <ecNumber evidence="5">2.7.1.-</ecNumber>
    </recommendedName>
</protein>
<dbReference type="AlphaFoldDB" id="A0A2N5C5G7"/>
<dbReference type="Pfam" id="PF01885">
    <property type="entry name" value="PTS_2-RNA"/>
    <property type="match status" value="1"/>
</dbReference>
<keyword evidence="3 5" id="KW-0520">NAD</keyword>
<dbReference type="EC" id="2.7.1.-" evidence="5"/>
<gene>
    <name evidence="5" type="primary">kptA</name>
    <name evidence="6" type="ORF">CYJ10_26890</name>
</gene>
<evidence type="ECO:0000313" key="6">
    <source>
        <dbReference type="EMBL" id="PLP97464.1"/>
    </source>
</evidence>
<dbReference type="Gene3D" id="3.20.170.30">
    <property type="match status" value="1"/>
</dbReference>
<dbReference type="EMBL" id="PJRP01000017">
    <property type="protein sequence ID" value="PLP97464.1"/>
    <property type="molecule type" value="Genomic_DNA"/>
</dbReference>
<sequence>MHASGASGVGELSEDLTSISKFLSLVLRHAPETIGLSLNEAGWANVELLLRQANAHGKRIDRAMLEKIVATSDKRRFAISGDGLMIRANQGHSVDVNLGLKALKPPAQLFHGTASRFVPAIAEQGLKPQSRQHVHLSADIATALAVGRRHGSPIVLRVDSAKMYELGHAFFQSQNGVWLTQAVPSQFVHPIHLPKLADDATQHPL</sequence>
<dbReference type="InterPro" id="IPR042081">
    <property type="entry name" value="RNA_2'-PTrans_C"/>
</dbReference>
<dbReference type="InterPro" id="IPR022928">
    <property type="entry name" value="RNA_2'-PTrans_KptA"/>
</dbReference>
<comment type="caution">
    <text evidence="6">The sequence shown here is derived from an EMBL/GenBank/DDBJ whole genome shotgun (WGS) entry which is preliminary data.</text>
</comment>